<dbReference type="InterPro" id="IPR002048">
    <property type="entry name" value="EF_hand_dom"/>
</dbReference>
<evidence type="ECO:0000313" key="6">
    <source>
        <dbReference type="EMBL" id="KAL2643794.1"/>
    </source>
</evidence>
<dbReference type="AlphaFoldDB" id="A0ABD1Z8S9"/>
<feature type="domain" description="EF-hand" evidence="5">
    <location>
        <begin position="158"/>
        <end position="193"/>
    </location>
</feature>
<evidence type="ECO:0000256" key="3">
    <source>
        <dbReference type="ARBA" id="ARBA00022837"/>
    </source>
</evidence>
<feature type="compositionally biased region" description="Low complexity" evidence="4">
    <location>
        <begin position="128"/>
        <end position="140"/>
    </location>
</feature>
<dbReference type="InterPro" id="IPR018247">
    <property type="entry name" value="EF_Hand_1_Ca_BS"/>
</dbReference>
<evidence type="ECO:0000256" key="4">
    <source>
        <dbReference type="SAM" id="MobiDB-lite"/>
    </source>
</evidence>
<dbReference type="EMBL" id="JBHFFA010000002">
    <property type="protein sequence ID" value="KAL2643794.1"/>
    <property type="molecule type" value="Genomic_DNA"/>
</dbReference>
<accession>A0ABD1Z8S9</accession>
<evidence type="ECO:0000256" key="1">
    <source>
        <dbReference type="ARBA" id="ARBA00022723"/>
    </source>
</evidence>
<proteinExistence type="predicted"/>
<name>A0ABD1Z8S9_9MARC</name>
<gene>
    <name evidence="6" type="ORF">R1flu_011381</name>
</gene>
<comment type="caution">
    <text evidence="6">The sequence shown here is derived from an EMBL/GenBank/DDBJ whole genome shotgun (WGS) entry which is preliminary data.</text>
</comment>
<keyword evidence="2" id="KW-0677">Repeat</keyword>
<dbReference type="CDD" id="cd15898">
    <property type="entry name" value="EFh_PI-PLC"/>
    <property type="match status" value="1"/>
</dbReference>
<dbReference type="Proteomes" id="UP001605036">
    <property type="component" value="Unassembled WGS sequence"/>
</dbReference>
<dbReference type="Pfam" id="PF13499">
    <property type="entry name" value="EF-hand_7"/>
    <property type="match status" value="1"/>
</dbReference>
<feature type="region of interest" description="Disordered" evidence="4">
    <location>
        <begin position="1"/>
        <end position="147"/>
    </location>
</feature>
<dbReference type="PROSITE" id="PS50222">
    <property type="entry name" value="EF_HAND_2"/>
    <property type="match status" value="3"/>
</dbReference>
<dbReference type="InterPro" id="IPR011992">
    <property type="entry name" value="EF-hand-dom_pair"/>
</dbReference>
<feature type="domain" description="EF-hand" evidence="5">
    <location>
        <begin position="194"/>
        <end position="229"/>
    </location>
</feature>
<evidence type="ECO:0000313" key="7">
    <source>
        <dbReference type="Proteomes" id="UP001605036"/>
    </source>
</evidence>
<reference evidence="6 7" key="1">
    <citation type="submission" date="2024-09" db="EMBL/GenBank/DDBJ databases">
        <title>Chromosome-scale assembly of Riccia fluitans.</title>
        <authorList>
            <person name="Paukszto L."/>
            <person name="Sawicki J."/>
            <person name="Karawczyk K."/>
            <person name="Piernik-Szablinska J."/>
            <person name="Szczecinska M."/>
            <person name="Mazdziarz M."/>
        </authorList>
    </citation>
    <scope>NUCLEOTIDE SEQUENCE [LARGE SCALE GENOMIC DNA]</scope>
    <source>
        <strain evidence="6">Rf_01</strain>
        <tissue evidence="6">Aerial parts of the thallus</tissue>
    </source>
</reference>
<organism evidence="6 7">
    <name type="scientific">Riccia fluitans</name>
    <dbReference type="NCBI Taxonomy" id="41844"/>
    <lineage>
        <taxon>Eukaryota</taxon>
        <taxon>Viridiplantae</taxon>
        <taxon>Streptophyta</taxon>
        <taxon>Embryophyta</taxon>
        <taxon>Marchantiophyta</taxon>
        <taxon>Marchantiopsida</taxon>
        <taxon>Marchantiidae</taxon>
        <taxon>Marchantiales</taxon>
        <taxon>Ricciaceae</taxon>
        <taxon>Riccia</taxon>
    </lineage>
</organism>
<dbReference type="Gene3D" id="1.10.238.10">
    <property type="entry name" value="EF-hand"/>
    <property type="match status" value="2"/>
</dbReference>
<keyword evidence="1" id="KW-0479">Metal-binding</keyword>
<dbReference type="GO" id="GO:0046872">
    <property type="term" value="F:metal ion binding"/>
    <property type="evidence" value="ECO:0007669"/>
    <property type="project" value="UniProtKB-KW"/>
</dbReference>
<dbReference type="PANTHER" id="PTHR10891">
    <property type="entry name" value="EF-HAND CALCIUM-BINDING DOMAIN CONTAINING PROTEIN"/>
    <property type="match status" value="1"/>
</dbReference>
<keyword evidence="7" id="KW-1185">Reference proteome</keyword>
<dbReference type="SMART" id="SM00054">
    <property type="entry name" value="EFh"/>
    <property type="match status" value="4"/>
</dbReference>
<keyword evidence="3" id="KW-0106">Calcium</keyword>
<sequence>MLIPTIAKKLLPNCGKPKAPSRDHKPYVEFPALDPSLGRNSKTRSHPPDNPFSSSPSSPEISPFSSGSTSPSPYFSNSSSASSSPRSLPSTSNPPKSPCPGTPISSQAPPWLWHSRMSPMNRPPPPTTSNSNSSSASTSPDLQPRSPKRLVVDQLLELENESLMEAFRIIDSNRDGKISEEELGAMWKRLGKKMSQKELRLMIQEADTNEDGVLDLQEFVAFFSKMVVHPEIEDPIQHSSNIRLAFDLSAFARDGMISAAELQTLMKKVSRKKISAADCAAMIRFLDSDGDGLITFQEFQKLMTSTIFARRI</sequence>
<dbReference type="SUPFAM" id="SSF47473">
    <property type="entry name" value="EF-hand"/>
    <property type="match status" value="1"/>
</dbReference>
<dbReference type="PROSITE" id="PS00018">
    <property type="entry name" value="EF_HAND_1"/>
    <property type="match status" value="3"/>
</dbReference>
<dbReference type="InterPro" id="IPR039647">
    <property type="entry name" value="EF_hand_pair_protein_CML-like"/>
</dbReference>
<evidence type="ECO:0000259" key="5">
    <source>
        <dbReference type="PROSITE" id="PS50222"/>
    </source>
</evidence>
<feature type="domain" description="EF-hand" evidence="5">
    <location>
        <begin position="274"/>
        <end position="309"/>
    </location>
</feature>
<dbReference type="FunFam" id="1.10.238.10:FF:000003">
    <property type="entry name" value="Calmodulin A"/>
    <property type="match status" value="1"/>
</dbReference>
<feature type="compositionally biased region" description="Low complexity" evidence="4">
    <location>
        <begin position="51"/>
        <end position="94"/>
    </location>
</feature>
<dbReference type="Pfam" id="PF13833">
    <property type="entry name" value="EF-hand_8"/>
    <property type="match status" value="1"/>
</dbReference>
<protein>
    <recommendedName>
        <fullName evidence="5">EF-hand domain-containing protein</fullName>
    </recommendedName>
</protein>
<evidence type="ECO:0000256" key="2">
    <source>
        <dbReference type="ARBA" id="ARBA00022737"/>
    </source>
</evidence>